<dbReference type="GO" id="GO:0009231">
    <property type="term" value="P:riboflavin biosynthetic process"/>
    <property type="evidence" value="ECO:0007669"/>
    <property type="project" value="UniProtKB-KW"/>
</dbReference>
<evidence type="ECO:0000256" key="10">
    <source>
        <dbReference type="NCBIfam" id="TIGR00187"/>
    </source>
</evidence>
<feature type="domain" description="Lumazine-binding" evidence="12">
    <location>
        <begin position="97"/>
        <end position="193"/>
    </location>
</feature>
<dbReference type="SUPFAM" id="SSF63380">
    <property type="entry name" value="Riboflavin synthase domain-like"/>
    <property type="match status" value="2"/>
</dbReference>
<dbReference type="RefSeq" id="WP_038084865.1">
    <property type="nucleotide sequence ID" value="NZ_JMIR01000004.1"/>
</dbReference>
<dbReference type="FunFam" id="2.40.30.20:FF:000004">
    <property type="entry name" value="Riboflavin synthase, alpha subunit"/>
    <property type="match status" value="1"/>
</dbReference>
<keyword evidence="9" id="KW-0677">Repeat</keyword>
<dbReference type="STRING" id="1157490.EL26_04360"/>
<keyword evidence="7" id="KW-0686">Riboflavin biosynthesis</keyword>
<comment type="subunit">
    <text evidence="4">Homotrimer.</text>
</comment>
<evidence type="ECO:0000256" key="2">
    <source>
        <dbReference type="ARBA" id="ARBA00002803"/>
    </source>
</evidence>
<evidence type="ECO:0000256" key="6">
    <source>
        <dbReference type="ARBA" id="ARBA00013950"/>
    </source>
</evidence>
<dbReference type="InterPro" id="IPR023366">
    <property type="entry name" value="ATP_synth_asu-like_sf"/>
</dbReference>
<dbReference type="InterPro" id="IPR026017">
    <property type="entry name" value="Lumazine-bd_dom"/>
</dbReference>
<dbReference type="InterPro" id="IPR017938">
    <property type="entry name" value="Riboflavin_synthase-like_b-brl"/>
</dbReference>
<sequence length="222" mass="23755">MFTGLVEEVGAVAEIRPSGQAIHLKIKSSKVVDGVALGDSIAVNGICLTVTAFDRSSFTVDVVPETMRRTTLHELSAGSPVNLERAMQMGGRFGGHIVSGHIDGVGRIVSIHDDDIAKVVRFSAPPAVLRYIVEKGSITIDGVSLTVMDVDAESFRISVIPHTWQVTVLRHRRVGSTVNVEADIIGKYVERLLGPHLPGAGSQSESSSSRLSLDFLRNNGFA</sequence>
<evidence type="ECO:0000256" key="5">
    <source>
        <dbReference type="ARBA" id="ARBA00012827"/>
    </source>
</evidence>
<dbReference type="FunFam" id="2.40.30.20:FF:000003">
    <property type="entry name" value="Riboflavin synthase, alpha subunit"/>
    <property type="match status" value="1"/>
</dbReference>
<feature type="repeat" description="Lumazine-binding" evidence="11">
    <location>
        <begin position="97"/>
        <end position="193"/>
    </location>
</feature>
<dbReference type="PROSITE" id="PS51177">
    <property type="entry name" value="LUMAZINE_BIND"/>
    <property type="match status" value="2"/>
</dbReference>
<dbReference type="PANTHER" id="PTHR21098:SF12">
    <property type="entry name" value="RIBOFLAVIN SYNTHASE"/>
    <property type="match status" value="1"/>
</dbReference>
<feature type="domain" description="Lumazine-binding" evidence="12">
    <location>
        <begin position="1"/>
        <end position="96"/>
    </location>
</feature>
<evidence type="ECO:0000256" key="11">
    <source>
        <dbReference type="PROSITE-ProRule" id="PRU00524"/>
    </source>
</evidence>
<accession>A0A074LQB7</accession>
<dbReference type="InterPro" id="IPR001783">
    <property type="entry name" value="Lumazine-bd"/>
</dbReference>
<evidence type="ECO:0000256" key="4">
    <source>
        <dbReference type="ARBA" id="ARBA00011233"/>
    </source>
</evidence>
<evidence type="ECO:0000313" key="14">
    <source>
        <dbReference type="Proteomes" id="UP000027931"/>
    </source>
</evidence>
<evidence type="ECO:0000256" key="8">
    <source>
        <dbReference type="ARBA" id="ARBA00022679"/>
    </source>
</evidence>
<feature type="repeat" description="Lumazine-binding" evidence="11">
    <location>
        <begin position="1"/>
        <end position="96"/>
    </location>
</feature>
<dbReference type="NCBIfam" id="NF009566">
    <property type="entry name" value="PRK13020.1"/>
    <property type="match status" value="1"/>
</dbReference>
<dbReference type="EMBL" id="JMIR01000004">
    <property type="protein sequence ID" value="KEO84346.1"/>
    <property type="molecule type" value="Genomic_DNA"/>
</dbReference>
<dbReference type="Proteomes" id="UP000027931">
    <property type="component" value="Unassembled WGS sequence"/>
</dbReference>
<dbReference type="NCBIfam" id="TIGR00187">
    <property type="entry name" value="ribE"/>
    <property type="match status" value="1"/>
</dbReference>
<evidence type="ECO:0000259" key="12">
    <source>
        <dbReference type="PROSITE" id="PS51177"/>
    </source>
</evidence>
<dbReference type="NCBIfam" id="NF006767">
    <property type="entry name" value="PRK09289.1"/>
    <property type="match status" value="1"/>
</dbReference>
<keyword evidence="8" id="KW-0808">Transferase</keyword>
<dbReference type="PIRSF" id="PIRSF000498">
    <property type="entry name" value="Riboflavin_syn_A"/>
    <property type="match status" value="1"/>
</dbReference>
<dbReference type="EC" id="2.5.1.9" evidence="5 10"/>
<evidence type="ECO:0000256" key="3">
    <source>
        <dbReference type="ARBA" id="ARBA00004887"/>
    </source>
</evidence>
<comment type="catalytic activity">
    <reaction evidence="1">
        <text>2 6,7-dimethyl-8-(1-D-ribityl)lumazine + H(+) = 5-amino-6-(D-ribitylamino)uracil + riboflavin</text>
        <dbReference type="Rhea" id="RHEA:20772"/>
        <dbReference type="ChEBI" id="CHEBI:15378"/>
        <dbReference type="ChEBI" id="CHEBI:15934"/>
        <dbReference type="ChEBI" id="CHEBI:57986"/>
        <dbReference type="ChEBI" id="CHEBI:58201"/>
        <dbReference type="EC" id="2.5.1.9"/>
    </reaction>
</comment>
<comment type="pathway">
    <text evidence="3">Cofactor biosynthesis; riboflavin biosynthesis; riboflavin from 2-hydroxy-3-oxobutyl phosphate and 5-amino-6-(D-ribitylamino)uracil: step 2/2.</text>
</comment>
<comment type="caution">
    <text evidence="13">The sequence shown here is derived from an EMBL/GenBank/DDBJ whole genome shotgun (WGS) entry which is preliminary data.</text>
</comment>
<proteinExistence type="predicted"/>
<reference evidence="13 14" key="1">
    <citation type="journal article" date="2013" name="Int. J. Syst. Evol. Microbiol.">
        <title>Tumebacillus flagellatus sp. nov., an alpha-amylase/pullulanase-producing bacterium isolated from cassava wastewater.</title>
        <authorList>
            <person name="Wang Q."/>
            <person name="Xie N."/>
            <person name="Qin Y."/>
            <person name="Shen N."/>
            <person name="Zhu J."/>
            <person name="Mi H."/>
            <person name="Huang R."/>
        </authorList>
    </citation>
    <scope>NUCLEOTIDE SEQUENCE [LARGE SCALE GENOMIC DNA]</scope>
    <source>
        <strain evidence="13 14">GST4</strain>
    </source>
</reference>
<gene>
    <name evidence="13" type="ORF">EL26_04360</name>
</gene>
<evidence type="ECO:0000256" key="9">
    <source>
        <dbReference type="ARBA" id="ARBA00022737"/>
    </source>
</evidence>
<dbReference type="CDD" id="cd00402">
    <property type="entry name" value="Riboflavin_synthase_like"/>
    <property type="match status" value="1"/>
</dbReference>
<name>A0A074LQB7_9BACL</name>
<dbReference type="PANTHER" id="PTHR21098">
    <property type="entry name" value="RIBOFLAVIN SYNTHASE ALPHA CHAIN"/>
    <property type="match status" value="1"/>
</dbReference>
<dbReference type="AlphaFoldDB" id="A0A074LQB7"/>
<dbReference type="Gene3D" id="2.40.30.20">
    <property type="match status" value="2"/>
</dbReference>
<comment type="function">
    <text evidence="2">Catalyzes the dismutation of two molecules of 6,7-dimethyl-8-ribityllumazine, resulting in the formation of riboflavin and 5-amino-6-(D-ribitylamino)uracil.</text>
</comment>
<evidence type="ECO:0000256" key="7">
    <source>
        <dbReference type="ARBA" id="ARBA00022619"/>
    </source>
</evidence>
<dbReference type="GO" id="GO:0004746">
    <property type="term" value="F:riboflavin synthase activity"/>
    <property type="evidence" value="ECO:0007669"/>
    <property type="project" value="UniProtKB-UniRule"/>
</dbReference>
<organism evidence="13 14">
    <name type="scientific">Tumebacillus flagellatus</name>
    <dbReference type="NCBI Taxonomy" id="1157490"/>
    <lineage>
        <taxon>Bacteria</taxon>
        <taxon>Bacillati</taxon>
        <taxon>Bacillota</taxon>
        <taxon>Bacilli</taxon>
        <taxon>Bacillales</taxon>
        <taxon>Alicyclobacillaceae</taxon>
        <taxon>Tumebacillus</taxon>
    </lineage>
</organism>
<dbReference type="Pfam" id="PF00677">
    <property type="entry name" value="Lum_binding"/>
    <property type="match status" value="2"/>
</dbReference>
<protein>
    <recommendedName>
        <fullName evidence="6 10">Riboflavin synthase</fullName>
        <ecNumber evidence="5 10">2.5.1.9</ecNumber>
    </recommendedName>
</protein>
<dbReference type="OrthoDB" id="9788537at2"/>
<evidence type="ECO:0000256" key="1">
    <source>
        <dbReference type="ARBA" id="ARBA00000968"/>
    </source>
</evidence>
<keyword evidence="14" id="KW-1185">Reference proteome</keyword>
<dbReference type="eggNOG" id="COG0307">
    <property type="taxonomic scope" value="Bacteria"/>
</dbReference>
<evidence type="ECO:0000313" key="13">
    <source>
        <dbReference type="EMBL" id="KEO84346.1"/>
    </source>
</evidence>